<reference evidence="4" key="1">
    <citation type="submission" date="2020-08" db="EMBL/GenBank/DDBJ databases">
        <title>Genome public.</title>
        <authorList>
            <person name="Liu C."/>
            <person name="Sun Q."/>
        </authorList>
    </citation>
    <scope>NUCLEOTIDE SEQUENCE</scope>
    <source>
        <strain evidence="4">NSJ-31</strain>
    </source>
</reference>
<dbReference type="GO" id="GO:0016793">
    <property type="term" value="F:triphosphoric monoester hydrolase activity"/>
    <property type="evidence" value="ECO:0007669"/>
    <property type="project" value="InterPro"/>
</dbReference>
<dbReference type="PROSITE" id="PS51831">
    <property type="entry name" value="HD"/>
    <property type="match status" value="1"/>
</dbReference>
<dbReference type="InterPro" id="IPR023023">
    <property type="entry name" value="dNTPase_2"/>
</dbReference>
<dbReference type="Pfam" id="PF13286">
    <property type="entry name" value="HD_assoc"/>
    <property type="match status" value="1"/>
</dbReference>
<dbReference type="PANTHER" id="PTHR35795">
    <property type="entry name" value="SLR1885 PROTEIN"/>
    <property type="match status" value="1"/>
</dbReference>
<keyword evidence="5" id="KW-1185">Reference proteome</keyword>
<dbReference type="InterPro" id="IPR051094">
    <property type="entry name" value="Diverse_Catalytic_Enzymes"/>
</dbReference>
<evidence type="ECO:0000313" key="5">
    <source>
        <dbReference type="Proteomes" id="UP000653127"/>
    </source>
</evidence>
<evidence type="ECO:0000256" key="1">
    <source>
        <dbReference type="ARBA" id="ARBA00022801"/>
    </source>
</evidence>
<protein>
    <recommendedName>
        <fullName evidence="2">Deoxyguanosinetriphosphate triphosphohydrolase-like protein</fullName>
    </recommendedName>
</protein>
<dbReference type="Proteomes" id="UP000653127">
    <property type="component" value="Unassembled WGS sequence"/>
</dbReference>
<dbReference type="HAMAP" id="MF_01212">
    <property type="entry name" value="dGTPase_type2"/>
    <property type="match status" value="1"/>
</dbReference>
<dbReference type="PANTHER" id="PTHR35795:SF1">
    <property type="entry name" value="BIS(5'-NUCLEOSYL)-TETRAPHOSPHATASE, SYMMETRICAL"/>
    <property type="match status" value="1"/>
</dbReference>
<dbReference type="Pfam" id="PF01966">
    <property type="entry name" value="HD"/>
    <property type="match status" value="1"/>
</dbReference>
<sequence length="341" mass="38624">MTIRERTEQWEHVALSEHAAFADCTRGRARAERECDIRTAYQRDRDRIIHCNAFRRLMHKTQVFICPEGDHYRTRLTHTLEVSQIARTMARALRLSEDLTEAIAMGHDLGHTPFGHAGEKGLDEITPGGYRHNEQSVRVAQRLERDGAGLNLTVEVLDGIRCHSYGCGDAITQEGRLVRFADKIAYMNHDIEDSIRARIITADEIPFNVKCTLGRSKSERISAMVESIVRGSGDDIVMGAPELAAYQELREFMFAQVYKSAIVADEERKGTELVKRLYEYFVAHAEKLPDEYRQIAGQEGKDRAACDYISGMSDRYAIALYEELFIPRSWTKPPVPSGAGD</sequence>
<feature type="domain" description="HD" evidence="3">
    <location>
        <begin position="75"/>
        <end position="187"/>
    </location>
</feature>
<accession>A0A926I455</accession>
<dbReference type="InterPro" id="IPR003607">
    <property type="entry name" value="HD/PDEase_dom"/>
</dbReference>
<organism evidence="4 5">
    <name type="scientific">Ligaoa zhengdingensis</name>
    <dbReference type="NCBI Taxonomy" id="2763658"/>
    <lineage>
        <taxon>Bacteria</taxon>
        <taxon>Bacillati</taxon>
        <taxon>Bacillota</taxon>
        <taxon>Clostridia</taxon>
        <taxon>Eubacteriales</taxon>
        <taxon>Oscillospiraceae</taxon>
        <taxon>Ligaoa</taxon>
    </lineage>
</organism>
<dbReference type="InterPro" id="IPR026875">
    <property type="entry name" value="PHydrolase_assoc_dom"/>
</dbReference>
<name>A0A926I455_9FIRM</name>
<dbReference type="InterPro" id="IPR006261">
    <property type="entry name" value="dGTPase"/>
</dbReference>
<dbReference type="NCBIfam" id="NF002327">
    <property type="entry name" value="PRK01286.1-2"/>
    <property type="match status" value="1"/>
</dbReference>
<gene>
    <name evidence="4" type="ORF">H8711_08865</name>
</gene>
<evidence type="ECO:0000313" key="4">
    <source>
        <dbReference type="EMBL" id="MBC8547039.1"/>
    </source>
</evidence>
<dbReference type="EMBL" id="JACRST010000013">
    <property type="protein sequence ID" value="MBC8547039.1"/>
    <property type="molecule type" value="Genomic_DNA"/>
</dbReference>
<comment type="similarity">
    <text evidence="2">Belongs to the dGTPase family. Type 2 subfamily.</text>
</comment>
<dbReference type="CDD" id="cd00077">
    <property type="entry name" value="HDc"/>
    <property type="match status" value="1"/>
</dbReference>
<dbReference type="NCBIfam" id="TIGR01353">
    <property type="entry name" value="dGTP_triPase"/>
    <property type="match status" value="1"/>
</dbReference>
<dbReference type="Gene3D" id="1.10.3210.10">
    <property type="entry name" value="Hypothetical protein af1432"/>
    <property type="match status" value="1"/>
</dbReference>
<comment type="caution">
    <text evidence="4">The sequence shown here is derived from an EMBL/GenBank/DDBJ whole genome shotgun (WGS) entry which is preliminary data.</text>
</comment>
<evidence type="ECO:0000259" key="3">
    <source>
        <dbReference type="PROSITE" id="PS51831"/>
    </source>
</evidence>
<dbReference type="SMART" id="SM00471">
    <property type="entry name" value="HDc"/>
    <property type="match status" value="1"/>
</dbReference>
<dbReference type="SUPFAM" id="SSF109604">
    <property type="entry name" value="HD-domain/PDEase-like"/>
    <property type="match status" value="1"/>
</dbReference>
<evidence type="ECO:0000256" key="2">
    <source>
        <dbReference type="HAMAP-Rule" id="MF_01212"/>
    </source>
</evidence>
<keyword evidence="1 2" id="KW-0378">Hydrolase</keyword>
<proteinExistence type="inferred from homology"/>
<dbReference type="AlphaFoldDB" id="A0A926I455"/>
<dbReference type="InterPro" id="IPR006674">
    <property type="entry name" value="HD_domain"/>
</dbReference>